<dbReference type="AlphaFoldDB" id="V9LKF4"/>
<dbReference type="EMBL" id="JW881053">
    <property type="protein sequence ID" value="AFP13570.1"/>
    <property type="molecule type" value="mRNA"/>
</dbReference>
<evidence type="ECO:0000313" key="1">
    <source>
        <dbReference type="EMBL" id="AFP13570.1"/>
    </source>
</evidence>
<organism evidence="1">
    <name type="scientific">Callorhinchus milii</name>
    <name type="common">Ghost shark</name>
    <dbReference type="NCBI Taxonomy" id="7868"/>
    <lineage>
        <taxon>Eukaryota</taxon>
        <taxon>Metazoa</taxon>
        <taxon>Chordata</taxon>
        <taxon>Craniata</taxon>
        <taxon>Vertebrata</taxon>
        <taxon>Chondrichthyes</taxon>
        <taxon>Holocephali</taxon>
        <taxon>Chimaeriformes</taxon>
        <taxon>Callorhinchidae</taxon>
        <taxon>Callorhinchus</taxon>
    </lineage>
</organism>
<accession>V9LKF4</accession>
<sequence>MKSRKHCECKAATIRKKGGSGPQRQLALTTCFFRTTASSIERKEFILEFVRCLTGADILLGKAPACQEFLCKCMKQGRTVTTYLKELIPP</sequence>
<name>V9LKF4_CALMI</name>
<proteinExistence type="evidence at transcript level"/>
<protein>
    <submittedName>
        <fullName evidence="1">CGG triplet repeat-binding protein 1-like protein</fullName>
    </submittedName>
</protein>
<reference evidence="1" key="1">
    <citation type="journal article" date="2014" name="Nature">
        <title>Elephant shark genome provides unique insights into gnathostome evolution.</title>
        <authorList>
            <consortium name="International Elephant Shark Genome Sequencing Consortium"/>
            <person name="Venkatesh B."/>
            <person name="Lee A.P."/>
            <person name="Ravi V."/>
            <person name="Maurya A.K."/>
            <person name="Lian M.M."/>
            <person name="Swann J.B."/>
            <person name="Ohta Y."/>
            <person name="Flajnik M.F."/>
            <person name="Sutoh Y."/>
            <person name="Kasahara M."/>
            <person name="Hoon S."/>
            <person name="Gangu V."/>
            <person name="Roy S.W."/>
            <person name="Irimia M."/>
            <person name="Korzh V."/>
            <person name="Kondrychyn I."/>
            <person name="Lim Z.W."/>
            <person name="Tay B.H."/>
            <person name="Tohari S."/>
            <person name="Kong K.W."/>
            <person name="Ho S."/>
            <person name="Lorente-Galdos B."/>
            <person name="Quilez J."/>
            <person name="Marques-Bonet T."/>
            <person name="Raney B.J."/>
            <person name="Ingham P.W."/>
            <person name="Tay A."/>
            <person name="Hillier L.W."/>
            <person name="Minx P."/>
            <person name="Boehm T."/>
            <person name="Wilson R.K."/>
            <person name="Brenner S."/>
            <person name="Warren W.C."/>
        </authorList>
    </citation>
    <scope>NUCLEOTIDE SEQUENCE</scope>
    <source>
        <tissue evidence="1">Spleen</tissue>
    </source>
</reference>